<comment type="catalytic activity">
    <reaction evidence="8">
        <text>NAD(+) + NADPH + H(+)(in) = NADH + NADP(+) + H(+)(out)</text>
        <dbReference type="Rhea" id="RHEA:47992"/>
        <dbReference type="ChEBI" id="CHEBI:15378"/>
        <dbReference type="ChEBI" id="CHEBI:57540"/>
        <dbReference type="ChEBI" id="CHEBI:57783"/>
        <dbReference type="ChEBI" id="CHEBI:57945"/>
        <dbReference type="ChEBI" id="CHEBI:58349"/>
        <dbReference type="EC" id="7.1.1.1"/>
    </reaction>
</comment>
<evidence type="ECO:0000256" key="3">
    <source>
        <dbReference type="ARBA" id="ARBA00012943"/>
    </source>
</evidence>
<evidence type="ECO:0000313" key="12">
    <source>
        <dbReference type="Proteomes" id="UP001560267"/>
    </source>
</evidence>
<dbReference type="Pfam" id="PF01262">
    <property type="entry name" value="AlaDh_PNT_C"/>
    <property type="match status" value="1"/>
</dbReference>
<keyword evidence="12" id="KW-1185">Reference proteome</keyword>
<dbReference type="EC" id="7.1.1.1" evidence="3"/>
<dbReference type="NCBIfam" id="NF006942">
    <property type="entry name" value="PRK09424.1"/>
    <property type="match status" value="1"/>
</dbReference>
<feature type="domain" description="Alanine dehydrogenase/pyridine nucleotide transhydrogenase NAD(H)-binding" evidence="9">
    <location>
        <begin position="148"/>
        <end position="311"/>
    </location>
</feature>
<evidence type="ECO:0000313" key="11">
    <source>
        <dbReference type="EMBL" id="MEX6429441.1"/>
    </source>
</evidence>
<dbReference type="SMART" id="SM01002">
    <property type="entry name" value="AlaDh_PNT_C"/>
    <property type="match status" value="1"/>
</dbReference>
<evidence type="ECO:0000256" key="2">
    <source>
        <dbReference type="ARBA" id="ARBA00005689"/>
    </source>
</evidence>
<dbReference type="PANTHER" id="PTHR10160">
    <property type="entry name" value="NAD(P) TRANSHYDROGENASE"/>
    <property type="match status" value="1"/>
</dbReference>
<evidence type="ECO:0000256" key="6">
    <source>
        <dbReference type="ARBA" id="ARBA00022967"/>
    </source>
</evidence>
<reference evidence="11 12" key="1">
    <citation type="submission" date="2024-07" db="EMBL/GenBank/DDBJ databases">
        <title>Draft Genome Sequence of Ferrimicrobium acidiphilum Strain YE2023, Isolated from a Pulp of Bioleach Reactor.</title>
        <authorList>
            <person name="Elkina Y.A."/>
            <person name="Bulaeva A.G."/>
            <person name="Beletsky A.V."/>
            <person name="Mardanov A.V."/>
        </authorList>
    </citation>
    <scope>NUCLEOTIDE SEQUENCE [LARGE SCALE GENOMIC DNA]</scope>
    <source>
        <strain evidence="11 12">YE2023</strain>
    </source>
</reference>
<evidence type="ECO:0000259" key="10">
    <source>
        <dbReference type="SMART" id="SM01003"/>
    </source>
</evidence>
<dbReference type="CDD" id="cd05304">
    <property type="entry name" value="Rubrum_tdh"/>
    <property type="match status" value="1"/>
</dbReference>
<dbReference type="InterPro" id="IPR036291">
    <property type="entry name" value="NAD(P)-bd_dom_sf"/>
</dbReference>
<dbReference type="InterPro" id="IPR007698">
    <property type="entry name" value="AlaDH/PNT_NAD(H)-bd"/>
</dbReference>
<comment type="function">
    <text evidence="1">The transhydrogenation between NADH and NADP is coupled to respiration and ATP hydrolysis and functions as a proton pump across the membrane.</text>
</comment>
<accession>A0ABV3Y1J5</accession>
<evidence type="ECO:0000256" key="7">
    <source>
        <dbReference type="ARBA" id="ARBA00023027"/>
    </source>
</evidence>
<evidence type="ECO:0000256" key="4">
    <source>
        <dbReference type="ARBA" id="ARBA00022741"/>
    </source>
</evidence>
<feature type="domain" description="Alanine dehydrogenase/pyridine nucleotide transhydrogenase N-terminal" evidence="10">
    <location>
        <begin position="4"/>
        <end position="139"/>
    </location>
</feature>
<dbReference type="PROSITE" id="PS00837">
    <property type="entry name" value="ALADH_PNT_2"/>
    <property type="match status" value="1"/>
</dbReference>
<dbReference type="EMBL" id="JBFSHR010000016">
    <property type="protein sequence ID" value="MEX6429441.1"/>
    <property type="molecule type" value="Genomic_DNA"/>
</dbReference>
<comment type="caution">
    <text evidence="11">The sequence shown here is derived from an EMBL/GenBank/DDBJ whole genome shotgun (WGS) entry which is preliminary data.</text>
</comment>
<protein>
    <recommendedName>
        <fullName evidence="3">proton-translocating NAD(P)(+) transhydrogenase</fullName>
        <ecNumber evidence="3">7.1.1.1</ecNumber>
    </recommendedName>
</protein>
<comment type="similarity">
    <text evidence="2">Belongs to the AlaDH/PNT family.</text>
</comment>
<evidence type="ECO:0000256" key="8">
    <source>
        <dbReference type="ARBA" id="ARBA00048202"/>
    </source>
</evidence>
<name>A0ABV3Y1J5_9ACTN</name>
<dbReference type="Proteomes" id="UP001560267">
    <property type="component" value="Unassembled WGS sequence"/>
</dbReference>
<organism evidence="11 12">
    <name type="scientific">Ferrimicrobium acidiphilum</name>
    <dbReference type="NCBI Taxonomy" id="121039"/>
    <lineage>
        <taxon>Bacteria</taxon>
        <taxon>Bacillati</taxon>
        <taxon>Actinomycetota</taxon>
        <taxon>Acidimicrobiia</taxon>
        <taxon>Acidimicrobiales</taxon>
        <taxon>Acidimicrobiaceae</taxon>
        <taxon>Ferrimicrobium</taxon>
    </lineage>
</organism>
<keyword evidence="6" id="KW-1278">Translocase</keyword>
<evidence type="ECO:0000256" key="1">
    <source>
        <dbReference type="ARBA" id="ARBA00003943"/>
    </source>
</evidence>
<gene>
    <name evidence="11" type="ORF">AB6A68_06250</name>
</gene>
<dbReference type="InterPro" id="IPR007886">
    <property type="entry name" value="AlaDH/PNT_N"/>
</dbReference>
<evidence type="ECO:0000256" key="5">
    <source>
        <dbReference type="ARBA" id="ARBA00022857"/>
    </source>
</evidence>
<keyword evidence="4" id="KW-0547">Nucleotide-binding</keyword>
<dbReference type="PANTHER" id="PTHR10160:SF19">
    <property type="entry name" value="PROTON-TRANSLOCATING NAD(P)(+) TRANSHYDROGENASE"/>
    <property type="match status" value="1"/>
</dbReference>
<keyword evidence="5" id="KW-0521">NADP</keyword>
<dbReference type="SUPFAM" id="SSF52283">
    <property type="entry name" value="Formate/glycerate dehydrogenase catalytic domain-like"/>
    <property type="match status" value="1"/>
</dbReference>
<proteinExistence type="inferred from homology"/>
<dbReference type="Gene3D" id="3.40.50.720">
    <property type="entry name" value="NAD(P)-binding Rossmann-like Domain"/>
    <property type="match status" value="2"/>
</dbReference>
<dbReference type="RefSeq" id="WP_369084423.1">
    <property type="nucleotide sequence ID" value="NZ_JBFSHR010000016.1"/>
</dbReference>
<keyword evidence="7" id="KW-0520">NAD</keyword>
<dbReference type="SUPFAM" id="SSF51735">
    <property type="entry name" value="NAD(P)-binding Rossmann-fold domains"/>
    <property type="match status" value="1"/>
</dbReference>
<evidence type="ECO:0000259" key="9">
    <source>
        <dbReference type="SMART" id="SM01002"/>
    </source>
</evidence>
<dbReference type="Pfam" id="PF05222">
    <property type="entry name" value="AlaDh_PNT_N"/>
    <property type="match status" value="1"/>
</dbReference>
<dbReference type="InterPro" id="IPR008143">
    <property type="entry name" value="Ala_DH/PNT_CS2"/>
</dbReference>
<sequence length="368" mass="38674">MKAAIPKETAEGETRVAAVPDTVAKLRAGGIEVWVQAGAGQGAHFSDELYRQAGATVTYELGDLYANADIVLRVQPPAEGELGALPPGSVLICMLQAHLHPQLLESLATADITAFALERLPRISRAQPMDVLSSQASIAGYKAALLGADHLDKILPMQMTAAGTLAPARALILGAGVAGLQAIATARRLGAVVEAFDVRSAVREEVQSLGAKFINVEVEAAEGAGGYAREQSKEQLQRQQDLLTERVAAADIVISTASIPGRSAPTLITTDMVTAMRKGSVIVDVAADTGGNCECSVPGEVITFDDVVIVAIKDLARLVPHHASLTYSRNLSNLVLSLMHEGEFTIDLDDEVVDAICVTHKGELRYGG</sequence>
<dbReference type="SMART" id="SM01003">
    <property type="entry name" value="AlaDh_PNT_N"/>
    <property type="match status" value="1"/>
</dbReference>